<reference evidence="1 2" key="1">
    <citation type="submission" date="2016-10" db="EMBL/GenBank/DDBJ databases">
        <authorList>
            <person name="de Groot N.N."/>
        </authorList>
    </citation>
    <scope>NUCLEOTIDE SEQUENCE [LARGE SCALE GENOMIC DNA]</scope>
    <source>
        <strain evidence="1 2">DSM 43941</strain>
    </source>
</reference>
<dbReference type="AlphaFoldDB" id="A0A1H2CLS3"/>
<organism evidence="1 2">
    <name type="scientific">Actinoplanes derwentensis</name>
    <dbReference type="NCBI Taxonomy" id="113562"/>
    <lineage>
        <taxon>Bacteria</taxon>
        <taxon>Bacillati</taxon>
        <taxon>Actinomycetota</taxon>
        <taxon>Actinomycetes</taxon>
        <taxon>Micromonosporales</taxon>
        <taxon>Micromonosporaceae</taxon>
        <taxon>Actinoplanes</taxon>
    </lineage>
</organism>
<gene>
    <name evidence="1" type="ORF">SAMN04489716_6177</name>
</gene>
<dbReference type="EMBL" id="LT629758">
    <property type="protein sequence ID" value="SDT71468.1"/>
    <property type="molecule type" value="Genomic_DNA"/>
</dbReference>
<sequence>MNGDSKPVRPTRACMADVDLPIPSIDESLCNIDHPLIRQAQRLPESYEAGGVERTLALKDRIWFKVKTGRWRGVVTRLPEADQPDVSPLLRRAPWWMGAAGYRRDGDPSDFYAALAAVWTREGGSSDIWMPTDWDWKRLEVEQAFALEDQIRTTVREIIARSLRDGNPYQVEFNHYKVTALARAHGEETYLIIGTENIADSRIFSVIINSVPGIDHASWLPEPDGVAGLEPGPGEVIWSTVLPHAVAAKLLEAFLSDD</sequence>
<protein>
    <submittedName>
        <fullName evidence="1">Uncharacterized protein</fullName>
    </submittedName>
</protein>
<name>A0A1H2CLS3_9ACTN</name>
<proteinExistence type="predicted"/>
<dbReference type="Proteomes" id="UP000198688">
    <property type="component" value="Chromosome I"/>
</dbReference>
<evidence type="ECO:0000313" key="1">
    <source>
        <dbReference type="EMBL" id="SDT71468.1"/>
    </source>
</evidence>
<dbReference type="STRING" id="113562.SAMN04489716_6177"/>
<accession>A0A1H2CLS3</accession>
<keyword evidence="2" id="KW-1185">Reference proteome</keyword>
<evidence type="ECO:0000313" key="2">
    <source>
        <dbReference type="Proteomes" id="UP000198688"/>
    </source>
</evidence>